<dbReference type="Proteomes" id="UP001500393">
    <property type="component" value="Unassembled WGS sequence"/>
</dbReference>
<name>A0ABN2DWT6_9ACTN</name>
<evidence type="ECO:0000256" key="1">
    <source>
        <dbReference type="SAM" id="SignalP"/>
    </source>
</evidence>
<dbReference type="PANTHER" id="PTHR36842:SF2">
    <property type="entry name" value="SLR0505 PROTEIN"/>
    <property type="match status" value="1"/>
</dbReference>
<organism evidence="2 3">
    <name type="scientific">Kribbella sancticallisti</name>
    <dbReference type="NCBI Taxonomy" id="460087"/>
    <lineage>
        <taxon>Bacteria</taxon>
        <taxon>Bacillati</taxon>
        <taxon>Actinomycetota</taxon>
        <taxon>Actinomycetes</taxon>
        <taxon>Propionibacteriales</taxon>
        <taxon>Kribbellaceae</taxon>
        <taxon>Kribbella</taxon>
    </lineage>
</organism>
<dbReference type="SUPFAM" id="SSF82171">
    <property type="entry name" value="DPP6 N-terminal domain-like"/>
    <property type="match status" value="1"/>
</dbReference>
<dbReference type="EMBL" id="BAAAOS010000032">
    <property type="protein sequence ID" value="GAA1587703.1"/>
    <property type="molecule type" value="Genomic_DNA"/>
</dbReference>
<proteinExistence type="predicted"/>
<accession>A0ABN2DWT6</accession>
<feature type="chain" id="PRO_5046023939" evidence="1">
    <location>
        <begin position="32"/>
        <end position="442"/>
    </location>
</feature>
<keyword evidence="3" id="KW-1185">Reference proteome</keyword>
<reference evidence="2 3" key="1">
    <citation type="journal article" date="2019" name="Int. J. Syst. Evol. Microbiol.">
        <title>The Global Catalogue of Microorganisms (GCM) 10K type strain sequencing project: providing services to taxonomists for standard genome sequencing and annotation.</title>
        <authorList>
            <consortium name="The Broad Institute Genomics Platform"/>
            <consortium name="The Broad Institute Genome Sequencing Center for Infectious Disease"/>
            <person name="Wu L."/>
            <person name="Ma J."/>
        </authorList>
    </citation>
    <scope>NUCLEOTIDE SEQUENCE [LARGE SCALE GENOMIC DNA]</scope>
    <source>
        <strain evidence="2 3">JCM 14969</strain>
    </source>
</reference>
<dbReference type="InterPro" id="IPR011042">
    <property type="entry name" value="6-blade_b-propeller_TolB-like"/>
</dbReference>
<evidence type="ECO:0000313" key="2">
    <source>
        <dbReference type="EMBL" id="GAA1587703.1"/>
    </source>
</evidence>
<sequence>MKLIHPIQSRRPIRTALVALLAAAVPAGALAAPASADARANPISLVSVGLNGGGGDGASGLDGRPGVSSGGRFVVFSSYASDLVAGDTNGQRDVFVRDTATGRTTLVSVGVGGVQGNAESRQGSISADGRFVAFNSYASNLLPGDTNDSPDVFLRDLVTGRTTLVSVGLQGWADQGAHEPGISTDGRHVAFTSSATNLVAGDTNDTQDIFVRDLHAGRTERVSLTAEGLQSDLPSAQPAISGNGLVVAFTAIGGGGEIQVRDRTANTTRVISDGVPADPRAFVVEPESAAVSADGRFVVFTVIGWLGVGVDPIANVWLRDLRTNELQLISADHLGRPSSAIGAATGDVSADGRYVTFGTKGQTSRADQGALSDVYRLDRKTGALVWITHRQDQTDPYGGRNGSYSPAISDDGHHVAFDSDDKRLVRGGGTSGYDVYRWSSAG</sequence>
<gene>
    <name evidence="2" type="ORF">GCM10009789_46520</name>
</gene>
<keyword evidence="1" id="KW-0732">Signal</keyword>
<dbReference type="Gene3D" id="2.120.10.30">
    <property type="entry name" value="TolB, C-terminal domain"/>
    <property type="match status" value="2"/>
</dbReference>
<dbReference type="RefSeq" id="WP_344217245.1">
    <property type="nucleotide sequence ID" value="NZ_BAAAOS010000032.1"/>
</dbReference>
<dbReference type="PANTHER" id="PTHR36842">
    <property type="entry name" value="PROTEIN TOLB HOMOLOG"/>
    <property type="match status" value="1"/>
</dbReference>
<feature type="signal peptide" evidence="1">
    <location>
        <begin position="1"/>
        <end position="31"/>
    </location>
</feature>
<evidence type="ECO:0000313" key="3">
    <source>
        <dbReference type="Proteomes" id="UP001500393"/>
    </source>
</evidence>
<protein>
    <submittedName>
        <fullName evidence="2">PD40 domain-containing protein</fullName>
    </submittedName>
</protein>
<comment type="caution">
    <text evidence="2">The sequence shown here is derived from an EMBL/GenBank/DDBJ whole genome shotgun (WGS) entry which is preliminary data.</text>
</comment>